<dbReference type="RefSeq" id="WP_068717767.1">
    <property type="nucleotide sequence ID" value="NZ_LWDV01000009.1"/>
</dbReference>
<keyword evidence="4" id="KW-1185">Reference proteome</keyword>
<evidence type="ECO:0000313" key="3">
    <source>
        <dbReference type="EMBL" id="OCL26193.1"/>
    </source>
</evidence>
<keyword evidence="1" id="KW-0238">DNA-binding</keyword>
<dbReference type="NCBIfam" id="TIGR01439">
    <property type="entry name" value="lp_hng_hel_AbrB"/>
    <property type="match status" value="1"/>
</dbReference>
<dbReference type="SUPFAM" id="SSF55781">
    <property type="entry name" value="GAF domain-like"/>
    <property type="match status" value="1"/>
</dbReference>
<dbReference type="InterPro" id="IPR007159">
    <property type="entry name" value="SpoVT-AbrB_dom"/>
</dbReference>
<evidence type="ECO:0000256" key="1">
    <source>
        <dbReference type="PROSITE-ProRule" id="PRU01076"/>
    </source>
</evidence>
<gene>
    <name evidence="3" type="ORF">U472_09265</name>
</gene>
<dbReference type="InterPro" id="IPR052731">
    <property type="entry name" value="B_subtilis_Trans_State_Reg"/>
</dbReference>
<evidence type="ECO:0000313" key="4">
    <source>
        <dbReference type="Proteomes" id="UP000093514"/>
    </source>
</evidence>
<reference evidence="3 4" key="2">
    <citation type="submission" date="2016-08" db="EMBL/GenBank/DDBJ databases">
        <title>Orenia metallireducens sp. nov. strain Z6, a Novel Metal-reducing Firmicute from the Deep Subsurface.</title>
        <authorList>
            <person name="Maxim B.I."/>
            <person name="Kenneth K."/>
            <person name="Flynn T.M."/>
            <person name="Oloughlin E.J."/>
            <person name="Locke R.A."/>
            <person name="Weber J.R."/>
            <person name="Egan S.M."/>
            <person name="Mackie R.I."/>
            <person name="Cann I.K."/>
        </authorList>
    </citation>
    <scope>NUCLEOTIDE SEQUENCE [LARGE SCALE GENOMIC DNA]</scope>
    <source>
        <strain evidence="3 4">Z6</strain>
    </source>
</reference>
<name>A0A1C0A7G7_9FIRM</name>
<dbReference type="PANTHER" id="PTHR36432">
    <property type="match status" value="1"/>
</dbReference>
<feature type="domain" description="SpoVT-AbrB" evidence="2">
    <location>
        <begin position="5"/>
        <end position="51"/>
    </location>
</feature>
<organism evidence="3 4">
    <name type="scientific">Orenia metallireducens</name>
    <dbReference type="NCBI Taxonomy" id="1413210"/>
    <lineage>
        <taxon>Bacteria</taxon>
        <taxon>Bacillati</taxon>
        <taxon>Bacillota</taxon>
        <taxon>Clostridia</taxon>
        <taxon>Halanaerobiales</taxon>
        <taxon>Halobacteroidaceae</taxon>
        <taxon>Orenia</taxon>
    </lineage>
</organism>
<dbReference type="GO" id="GO:0003677">
    <property type="term" value="F:DNA binding"/>
    <property type="evidence" value="ECO:0007669"/>
    <property type="project" value="UniProtKB-UniRule"/>
</dbReference>
<dbReference type="AlphaFoldDB" id="A0A1C0A7G7"/>
<comment type="caution">
    <text evidence="3">The sequence shown here is derived from an EMBL/GenBank/DDBJ whole genome shotgun (WGS) entry which is preliminary data.</text>
</comment>
<dbReference type="Pfam" id="PF15714">
    <property type="entry name" value="SpoVT_C"/>
    <property type="match status" value="1"/>
</dbReference>
<dbReference type="EMBL" id="LWDV01000009">
    <property type="protein sequence ID" value="OCL26193.1"/>
    <property type="molecule type" value="Genomic_DNA"/>
</dbReference>
<dbReference type="PROSITE" id="PS51740">
    <property type="entry name" value="SPOVT_ABRB"/>
    <property type="match status" value="1"/>
</dbReference>
<reference evidence="4" key="1">
    <citation type="submission" date="2016-07" db="EMBL/GenBank/DDBJ databases">
        <authorList>
            <person name="Florea S."/>
            <person name="Webb J.S."/>
            <person name="Jaromczyk J."/>
            <person name="Schardl C.L."/>
        </authorList>
    </citation>
    <scope>NUCLEOTIDE SEQUENCE [LARGE SCALE GENOMIC DNA]</scope>
    <source>
        <strain evidence="4">Z6</strain>
    </source>
</reference>
<dbReference type="InterPro" id="IPR037914">
    <property type="entry name" value="SpoVT-AbrB_sf"/>
</dbReference>
<evidence type="ECO:0000259" key="2">
    <source>
        <dbReference type="PROSITE" id="PS51740"/>
    </source>
</evidence>
<dbReference type="Gene3D" id="3.30.450.40">
    <property type="match status" value="1"/>
</dbReference>
<dbReference type="PANTHER" id="PTHR36432:SF1">
    <property type="entry name" value="STAGE V SPORULATION PROTEIN T"/>
    <property type="match status" value="1"/>
</dbReference>
<dbReference type="InterPro" id="IPR029016">
    <property type="entry name" value="GAF-like_dom_sf"/>
</dbReference>
<sequence>MRATGIVRKIDNLGRVVIPKEIRTEMKIDNGNTLEIYVDQNDTVILKKYSPVRELSNLEGYIDTLLETTGCNVMISDTDKIIDTSSDLQEYNERLVGNKVKEAMRSRKTINLDNAQDQDLCANFRSKEDKLGSVLISPIIKQGDILGAVILSSQDKKLGDFEAKASEVTAKVISKKLGL</sequence>
<dbReference type="SMART" id="SM00966">
    <property type="entry name" value="SpoVT_AbrB"/>
    <property type="match status" value="1"/>
</dbReference>
<dbReference type="SUPFAM" id="SSF89447">
    <property type="entry name" value="AbrB/MazE/MraZ-like"/>
    <property type="match status" value="1"/>
</dbReference>
<dbReference type="Pfam" id="PF04014">
    <property type="entry name" value="MazE_antitoxin"/>
    <property type="match status" value="1"/>
</dbReference>
<protein>
    <submittedName>
        <fullName evidence="3">AbrB family transcriptional regulator</fullName>
    </submittedName>
</protein>
<dbReference type="Proteomes" id="UP000093514">
    <property type="component" value="Unassembled WGS sequence"/>
</dbReference>
<dbReference type="OrthoDB" id="9782993at2"/>
<accession>A0A1C0A7G7</accession>
<proteinExistence type="predicted"/>
<dbReference type="Gene3D" id="2.10.260.10">
    <property type="match status" value="1"/>
</dbReference>